<dbReference type="EMBL" id="JAPIUZ010000004">
    <property type="protein sequence ID" value="MCX2564059.1"/>
    <property type="molecule type" value="Genomic_DNA"/>
</dbReference>
<evidence type="ECO:0000313" key="1">
    <source>
        <dbReference type="EMBL" id="MCX2564059.1"/>
    </source>
</evidence>
<dbReference type="RefSeq" id="WP_194299717.1">
    <property type="nucleotide sequence ID" value="NZ_JAPIUZ010000004.1"/>
</dbReference>
<accession>A0ABT3QFJ9</accession>
<proteinExistence type="predicted"/>
<reference evidence="1 2" key="1">
    <citation type="submission" date="2022-11" db="EMBL/GenBank/DDBJ databases">
        <title>Genome sequencing of Acetobacter type strain.</title>
        <authorList>
            <person name="Heo J."/>
            <person name="Lee D."/>
            <person name="Han B.-H."/>
            <person name="Hong S.-B."/>
            <person name="Kwon S.-W."/>
        </authorList>
    </citation>
    <scope>NUCLEOTIDE SEQUENCE [LARGE SCALE GENOMIC DNA]</scope>
    <source>
        <strain evidence="1 2">KACC 21253</strain>
    </source>
</reference>
<comment type="caution">
    <text evidence="1">The sequence shown here is derived from an EMBL/GenBank/DDBJ whole genome shotgun (WGS) entry which is preliminary data.</text>
</comment>
<evidence type="ECO:0000313" key="2">
    <source>
        <dbReference type="Proteomes" id="UP001301152"/>
    </source>
</evidence>
<gene>
    <name evidence="1" type="ORF">OQ497_08815</name>
</gene>
<dbReference type="Proteomes" id="UP001301152">
    <property type="component" value="Unassembled WGS sequence"/>
</dbReference>
<protein>
    <recommendedName>
        <fullName evidence="3">Transposase</fullName>
    </recommendedName>
</protein>
<keyword evidence="2" id="KW-1185">Reference proteome</keyword>
<name>A0ABT3QFJ9_9PROT</name>
<evidence type="ECO:0008006" key="3">
    <source>
        <dbReference type="Google" id="ProtNLM"/>
    </source>
</evidence>
<organism evidence="1 2">
    <name type="scientific">Acetobacter thailandicus</name>
    <dbReference type="NCBI Taxonomy" id="1502842"/>
    <lineage>
        <taxon>Bacteria</taxon>
        <taxon>Pseudomonadati</taxon>
        <taxon>Pseudomonadota</taxon>
        <taxon>Alphaproteobacteria</taxon>
        <taxon>Acetobacterales</taxon>
        <taxon>Acetobacteraceae</taxon>
        <taxon>Acetobacter</taxon>
    </lineage>
</organism>
<sequence length="55" mass="6346">MSDVFLLSERQMERVEPFFPLAHGVPCVATRYDRCAHTFMSAIHIVATAIFYLKE</sequence>